<dbReference type="EMBL" id="LUEZ02000021">
    <property type="protein sequence ID" value="RDB26909.1"/>
    <property type="molecule type" value="Genomic_DNA"/>
</dbReference>
<sequence length="231" mass="25875">MASKSKATRDDHSAFATKKLGHKCGNCNITGKETTLKICARCKTIQYCSRDCQKAHWKTHKDICNRNAEHAAAVVEADQNGFGSTLLPPGISFKELDERLEKWIKFHHSTLMATIIHGLALPRDLKRSRTHVIQMKVCPRLDHNGVSGKFFRVLNAEAVEISTARGFSPVWEESLEQMRTLREESEGKRQGTVAAIGVECEPLGVQFVPFGSLRDLSPIRILPNWKELLIG</sequence>
<evidence type="ECO:0000256" key="2">
    <source>
        <dbReference type="ARBA" id="ARBA00022771"/>
    </source>
</evidence>
<dbReference type="PROSITE" id="PS50865">
    <property type="entry name" value="ZF_MYND_2"/>
    <property type="match status" value="1"/>
</dbReference>
<gene>
    <name evidence="6" type="ORF">Hypma_005012</name>
</gene>
<evidence type="ECO:0000256" key="3">
    <source>
        <dbReference type="ARBA" id="ARBA00022833"/>
    </source>
</evidence>
<dbReference type="OrthoDB" id="432970at2759"/>
<keyword evidence="3" id="KW-0862">Zinc</keyword>
<dbReference type="PANTHER" id="PTHR10237:SF14">
    <property type="entry name" value="MYND-TYPE DOMAIN-CONTAINING PROTEIN"/>
    <property type="match status" value="1"/>
</dbReference>
<name>A0A369JX50_HYPMA</name>
<evidence type="ECO:0000313" key="6">
    <source>
        <dbReference type="EMBL" id="RDB26909.1"/>
    </source>
</evidence>
<dbReference type="PANTHER" id="PTHR10237">
    <property type="entry name" value="DEFORMED EPIDERMAL AUTOREGULATORY FACTOR 1 HOMOLOG SUPPRESSIN"/>
    <property type="match status" value="1"/>
</dbReference>
<dbReference type="GO" id="GO:0008270">
    <property type="term" value="F:zinc ion binding"/>
    <property type="evidence" value="ECO:0007669"/>
    <property type="project" value="UniProtKB-KW"/>
</dbReference>
<accession>A0A369JX50</accession>
<feature type="domain" description="MYND-type" evidence="5">
    <location>
        <begin position="24"/>
        <end position="64"/>
    </location>
</feature>
<evidence type="ECO:0000313" key="7">
    <source>
        <dbReference type="Proteomes" id="UP000076154"/>
    </source>
</evidence>
<dbReference type="InterPro" id="IPR024119">
    <property type="entry name" value="TF_DEAF-1"/>
</dbReference>
<proteinExistence type="predicted"/>
<organism evidence="6 7">
    <name type="scientific">Hypsizygus marmoreus</name>
    <name type="common">White beech mushroom</name>
    <name type="synonym">Agaricus marmoreus</name>
    <dbReference type="NCBI Taxonomy" id="39966"/>
    <lineage>
        <taxon>Eukaryota</taxon>
        <taxon>Fungi</taxon>
        <taxon>Dikarya</taxon>
        <taxon>Basidiomycota</taxon>
        <taxon>Agaricomycotina</taxon>
        <taxon>Agaricomycetes</taxon>
        <taxon>Agaricomycetidae</taxon>
        <taxon>Agaricales</taxon>
        <taxon>Tricholomatineae</taxon>
        <taxon>Lyophyllaceae</taxon>
        <taxon>Hypsizygus</taxon>
    </lineage>
</organism>
<reference evidence="6" key="1">
    <citation type="submission" date="2018-04" db="EMBL/GenBank/DDBJ databases">
        <title>Whole genome sequencing of Hypsizygus marmoreus.</title>
        <authorList>
            <person name="Choi I.-G."/>
            <person name="Min B."/>
            <person name="Kim J.-G."/>
            <person name="Kim S."/>
            <person name="Oh Y.-L."/>
            <person name="Kong W.-S."/>
            <person name="Park H."/>
            <person name="Jeong J."/>
            <person name="Song E.-S."/>
        </authorList>
    </citation>
    <scope>NUCLEOTIDE SEQUENCE [LARGE SCALE GENOMIC DNA]</scope>
    <source>
        <strain evidence="6">51987-8</strain>
    </source>
</reference>
<evidence type="ECO:0000256" key="4">
    <source>
        <dbReference type="PROSITE-ProRule" id="PRU00134"/>
    </source>
</evidence>
<evidence type="ECO:0000256" key="1">
    <source>
        <dbReference type="ARBA" id="ARBA00022723"/>
    </source>
</evidence>
<dbReference type="AlphaFoldDB" id="A0A369JX50"/>
<evidence type="ECO:0000259" key="5">
    <source>
        <dbReference type="PROSITE" id="PS50865"/>
    </source>
</evidence>
<dbReference type="SUPFAM" id="SSF144232">
    <property type="entry name" value="HIT/MYND zinc finger-like"/>
    <property type="match status" value="1"/>
</dbReference>
<dbReference type="InParanoid" id="A0A369JX50"/>
<comment type="caution">
    <text evidence="6">The sequence shown here is derived from an EMBL/GenBank/DDBJ whole genome shotgun (WGS) entry which is preliminary data.</text>
</comment>
<protein>
    <recommendedName>
        <fullName evidence="5">MYND-type domain-containing protein</fullName>
    </recommendedName>
</protein>
<dbReference type="Gene3D" id="6.10.140.2220">
    <property type="match status" value="1"/>
</dbReference>
<dbReference type="InterPro" id="IPR002893">
    <property type="entry name" value="Znf_MYND"/>
</dbReference>
<dbReference type="GO" id="GO:0000981">
    <property type="term" value="F:DNA-binding transcription factor activity, RNA polymerase II-specific"/>
    <property type="evidence" value="ECO:0007669"/>
    <property type="project" value="TreeGrafter"/>
</dbReference>
<keyword evidence="1" id="KW-0479">Metal-binding</keyword>
<dbReference type="Proteomes" id="UP000076154">
    <property type="component" value="Unassembled WGS sequence"/>
</dbReference>
<keyword evidence="7" id="KW-1185">Reference proteome</keyword>
<dbReference type="STRING" id="39966.A0A369JX50"/>
<keyword evidence="2 4" id="KW-0863">Zinc-finger</keyword>
<dbReference type="Pfam" id="PF01753">
    <property type="entry name" value="zf-MYND"/>
    <property type="match status" value="1"/>
</dbReference>
<dbReference type="GO" id="GO:0005634">
    <property type="term" value="C:nucleus"/>
    <property type="evidence" value="ECO:0007669"/>
    <property type="project" value="TreeGrafter"/>
</dbReference>